<organism evidence="2 3">
    <name type="scientific">Novipirellula herctigrandis</name>
    <dbReference type="NCBI Taxonomy" id="2527986"/>
    <lineage>
        <taxon>Bacteria</taxon>
        <taxon>Pseudomonadati</taxon>
        <taxon>Planctomycetota</taxon>
        <taxon>Planctomycetia</taxon>
        <taxon>Pirellulales</taxon>
        <taxon>Pirellulaceae</taxon>
        <taxon>Novipirellula</taxon>
    </lineage>
</organism>
<evidence type="ECO:0000256" key="1">
    <source>
        <dbReference type="SAM" id="Phobius"/>
    </source>
</evidence>
<sequence length="98" mass="11015">MTAVNIAIVFAIWTGLASAITAVLYAFDKNAAKKEVRRVPERTLLAWSAVGGWPGGWIAGRMLRHKTQKLSYRIKFAICVLFNVAVVFAAWRWYSERG</sequence>
<proteinExistence type="predicted"/>
<feature type="transmembrane region" description="Helical" evidence="1">
    <location>
        <begin position="6"/>
        <end position="27"/>
    </location>
</feature>
<reference evidence="2 3" key="1">
    <citation type="submission" date="2019-02" db="EMBL/GenBank/DDBJ databases">
        <title>Deep-cultivation of Planctomycetes and their phenomic and genomic characterization uncovers novel biology.</title>
        <authorList>
            <person name="Wiegand S."/>
            <person name="Jogler M."/>
            <person name="Boedeker C."/>
            <person name="Pinto D."/>
            <person name="Vollmers J."/>
            <person name="Rivas-Marin E."/>
            <person name="Kohn T."/>
            <person name="Peeters S.H."/>
            <person name="Heuer A."/>
            <person name="Rast P."/>
            <person name="Oberbeckmann S."/>
            <person name="Bunk B."/>
            <person name="Jeske O."/>
            <person name="Meyerdierks A."/>
            <person name="Storesund J.E."/>
            <person name="Kallscheuer N."/>
            <person name="Luecker S."/>
            <person name="Lage O.M."/>
            <person name="Pohl T."/>
            <person name="Merkel B.J."/>
            <person name="Hornburger P."/>
            <person name="Mueller R.-W."/>
            <person name="Bruemmer F."/>
            <person name="Labrenz M."/>
            <person name="Spormann A.M."/>
            <person name="Op Den Camp H."/>
            <person name="Overmann J."/>
            <person name="Amann R."/>
            <person name="Jetten M.S.M."/>
            <person name="Mascher T."/>
            <person name="Medema M.H."/>
            <person name="Devos D.P."/>
            <person name="Kaster A.-K."/>
            <person name="Ovreas L."/>
            <person name="Rohde M."/>
            <person name="Galperin M.Y."/>
            <person name="Jogler C."/>
        </authorList>
    </citation>
    <scope>NUCLEOTIDE SEQUENCE [LARGE SCALE GENOMIC DNA]</scope>
    <source>
        <strain evidence="2 3">CA13</strain>
    </source>
</reference>
<evidence type="ECO:0008006" key="4">
    <source>
        <dbReference type="Google" id="ProtNLM"/>
    </source>
</evidence>
<dbReference type="RefSeq" id="WP_146397685.1">
    <property type="nucleotide sequence ID" value="NZ_SJPJ01000001.1"/>
</dbReference>
<keyword evidence="1" id="KW-0472">Membrane</keyword>
<comment type="caution">
    <text evidence="2">The sequence shown here is derived from an EMBL/GenBank/DDBJ whole genome shotgun (WGS) entry which is preliminary data.</text>
</comment>
<evidence type="ECO:0000313" key="2">
    <source>
        <dbReference type="EMBL" id="TWT81657.1"/>
    </source>
</evidence>
<gene>
    <name evidence="2" type="ORF">CA13_31100</name>
</gene>
<keyword evidence="3" id="KW-1185">Reference proteome</keyword>
<dbReference type="InterPro" id="IPR010718">
    <property type="entry name" value="DUF1294"/>
</dbReference>
<dbReference type="AlphaFoldDB" id="A0A5C5Z3V4"/>
<accession>A0A5C5Z3V4</accession>
<dbReference type="Proteomes" id="UP000315010">
    <property type="component" value="Unassembled WGS sequence"/>
</dbReference>
<evidence type="ECO:0000313" key="3">
    <source>
        <dbReference type="Proteomes" id="UP000315010"/>
    </source>
</evidence>
<keyword evidence="1" id="KW-0812">Transmembrane</keyword>
<feature type="transmembrane region" description="Helical" evidence="1">
    <location>
        <begin position="74"/>
        <end position="94"/>
    </location>
</feature>
<keyword evidence="1" id="KW-1133">Transmembrane helix</keyword>
<protein>
    <recommendedName>
        <fullName evidence="4">DUF1294 domain-containing protein</fullName>
    </recommendedName>
</protein>
<name>A0A5C5Z3V4_9BACT</name>
<dbReference type="Pfam" id="PF06961">
    <property type="entry name" value="DUF1294"/>
    <property type="match status" value="1"/>
</dbReference>
<dbReference type="EMBL" id="SJPJ01000001">
    <property type="protein sequence ID" value="TWT81657.1"/>
    <property type="molecule type" value="Genomic_DNA"/>
</dbReference>
<dbReference type="OrthoDB" id="1698854at2"/>